<dbReference type="EMBL" id="ML145259">
    <property type="protein sequence ID" value="TBU52269.1"/>
    <property type="molecule type" value="Genomic_DNA"/>
</dbReference>
<evidence type="ECO:0008006" key="4">
    <source>
        <dbReference type="Google" id="ProtNLM"/>
    </source>
</evidence>
<dbReference type="Proteomes" id="UP000292082">
    <property type="component" value="Unassembled WGS sequence"/>
</dbReference>
<gene>
    <name evidence="2" type="ORF">BD310DRAFT_940670</name>
</gene>
<feature type="transmembrane region" description="Helical" evidence="1">
    <location>
        <begin position="24"/>
        <end position="44"/>
    </location>
</feature>
<reference evidence="2 3" key="1">
    <citation type="submission" date="2019-01" db="EMBL/GenBank/DDBJ databases">
        <title>Draft genome sequences of three monokaryotic isolates of the white-rot basidiomycete fungus Dichomitus squalens.</title>
        <authorList>
            <consortium name="DOE Joint Genome Institute"/>
            <person name="Lopez S.C."/>
            <person name="Andreopoulos B."/>
            <person name="Pangilinan J."/>
            <person name="Lipzen A."/>
            <person name="Riley R."/>
            <person name="Ahrendt S."/>
            <person name="Ng V."/>
            <person name="Barry K."/>
            <person name="Daum C."/>
            <person name="Grigoriev I.V."/>
            <person name="Hilden K.S."/>
            <person name="Makela M.R."/>
            <person name="de Vries R.P."/>
        </authorList>
    </citation>
    <scope>NUCLEOTIDE SEQUENCE [LARGE SCALE GENOMIC DNA]</scope>
    <source>
        <strain evidence="2 3">CBS 464.89</strain>
    </source>
</reference>
<protein>
    <recommendedName>
        <fullName evidence="4">F-box domain-containing protein</fullName>
    </recommendedName>
</protein>
<name>A0A4Q9PC09_9APHY</name>
<evidence type="ECO:0000313" key="3">
    <source>
        <dbReference type="Proteomes" id="UP000292082"/>
    </source>
</evidence>
<keyword evidence="1" id="KW-0472">Membrane</keyword>
<evidence type="ECO:0000313" key="2">
    <source>
        <dbReference type="EMBL" id="TBU52269.1"/>
    </source>
</evidence>
<sequence>MGSSSTSNSETTKILQYLPLHPRFSLFFCTFTTVSGLYIFDLTFGNFNDLARMINSLPALRRLVCNGVRCVSLGPLPFNKKPRADGIHAPARPFASNLRELSLLKVDIHCVQRLVSACGPRLSNLVVGMPFFNDTEMVLLGDPTTKHTMGVDLSLCSALERLEICLRPRALTEGRSLDKLKAMLNSWDPQVPLQNVHLRAYYEHNFTQQSFADLLGTVGLVLEDLLRESSGSLSADGEVGEQGRRWQLWVDINDWEVWRDWWWTHVQKCFPTLAKSAALRMNFALPPYDLYKWKDSHALPPMLTTTT</sequence>
<keyword evidence="3" id="KW-1185">Reference proteome</keyword>
<evidence type="ECO:0000256" key="1">
    <source>
        <dbReference type="SAM" id="Phobius"/>
    </source>
</evidence>
<keyword evidence="1" id="KW-0812">Transmembrane</keyword>
<accession>A0A4Q9PC09</accession>
<proteinExistence type="predicted"/>
<keyword evidence="1" id="KW-1133">Transmembrane helix</keyword>
<dbReference type="AlphaFoldDB" id="A0A4Q9PC09"/>
<organism evidence="2 3">
    <name type="scientific">Dichomitus squalens</name>
    <dbReference type="NCBI Taxonomy" id="114155"/>
    <lineage>
        <taxon>Eukaryota</taxon>
        <taxon>Fungi</taxon>
        <taxon>Dikarya</taxon>
        <taxon>Basidiomycota</taxon>
        <taxon>Agaricomycotina</taxon>
        <taxon>Agaricomycetes</taxon>
        <taxon>Polyporales</taxon>
        <taxon>Polyporaceae</taxon>
        <taxon>Dichomitus</taxon>
    </lineage>
</organism>